<dbReference type="InterPro" id="IPR038094">
    <property type="entry name" value="Desulfoferrodoxin_N_sf"/>
</dbReference>
<evidence type="ECO:0000256" key="5">
    <source>
        <dbReference type="PIRSR" id="PIRSR000075-1"/>
    </source>
</evidence>
<evidence type="ECO:0000256" key="4">
    <source>
        <dbReference type="ARBA" id="ARBA00023004"/>
    </source>
</evidence>
<dbReference type="GO" id="GO:0005506">
    <property type="term" value="F:iron ion binding"/>
    <property type="evidence" value="ECO:0007669"/>
    <property type="project" value="InterPro"/>
</dbReference>
<evidence type="ECO:0000256" key="1">
    <source>
        <dbReference type="ARBA" id="ARBA00022448"/>
    </source>
</evidence>
<dbReference type="EMBL" id="CP003117">
    <property type="protein sequence ID" value="AET65081.1"/>
    <property type="molecule type" value="Genomic_DNA"/>
</dbReference>
<protein>
    <submittedName>
        <fullName evidence="7">Desulfoferrodoxin Dfx domain protein</fullName>
    </submittedName>
</protein>
<evidence type="ECO:0000259" key="6">
    <source>
        <dbReference type="Pfam" id="PF06397"/>
    </source>
</evidence>
<organism evidence="7 8">
    <name type="scientific">Methanothrix harundinacea (strain 6Ac)</name>
    <name type="common">Methanosaeta harundinacea</name>
    <dbReference type="NCBI Taxonomy" id="1110509"/>
    <lineage>
        <taxon>Archaea</taxon>
        <taxon>Methanobacteriati</taxon>
        <taxon>Methanobacteriota</taxon>
        <taxon>Stenosarchaea group</taxon>
        <taxon>Methanomicrobia</taxon>
        <taxon>Methanotrichales</taxon>
        <taxon>Methanotrichaceae</taxon>
        <taxon>Methanothrix</taxon>
    </lineage>
</organism>
<feature type="binding site" evidence="5">
    <location>
        <position position="13"/>
    </location>
    <ligand>
        <name>Fe cation</name>
        <dbReference type="ChEBI" id="CHEBI:24875"/>
    </ligand>
</feature>
<sequence length="40" mass="4156">MAKVGEVYRCEVCGNVVLVQEAGAGMLVCCGKPMVLAKKA</sequence>
<name>G7WQT8_METH6</name>
<gene>
    <name evidence="7" type="ordered locus">Mhar_1723</name>
</gene>
<keyword evidence="8" id="KW-1185">Reference proteome</keyword>
<dbReference type="Pfam" id="PF06397">
    <property type="entry name" value="Desulfoferrod_N"/>
    <property type="match status" value="1"/>
</dbReference>
<dbReference type="InterPro" id="IPR012002">
    <property type="entry name" value="Desulforedoxin"/>
</dbReference>
<accession>G7WQT8</accession>
<dbReference type="KEGG" id="mhi:Mhar_1723"/>
<dbReference type="OrthoDB" id="30725at2157"/>
<feature type="binding site" evidence="5">
    <location>
        <position position="10"/>
    </location>
    <ligand>
        <name>Fe cation</name>
        <dbReference type="ChEBI" id="CHEBI:24875"/>
    </ligand>
</feature>
<evidence type="ECO:0000313" key="7">
    <source>
        <dbReference type="EMBL" id="AET65081.1"/>
    </source>
</evidence>
<dbReference type="RefSeq" id="WP_014587262.1">
    <property type="nucleotide sequence ID" value="NC_017527.1"/>
</dbReference>
<dbReference type="PIRSF" id="PIRSF000075">
    <property type="entry name" value="Desulforedoxin"/>
    <property type="match status" value="1"/>
</dbReference>
<dbReference type="SUPFAM" id="SSF57802">
    <property type="entry name" value="Rubredoxin-like"/>
    <property type="match status" value="1"/>
</dbReference>
<dbReference type="STRING" id="1110509.Mhar_1723"/>
<dbReference type="NCBIfam" id="TIGR00319">
    <property type="entry name" value="desulf_FeS4"/>
    <property type="match status" value="1"/>
</dbReference>
<comment type="cofactor">
    <cofactor evidence="5">
        <name>Fe cation</name>
        <dbReference type="ChEBI" id="CHEBI:24875"/>
    </cofactor>
    <text evidence="5">Binds 2 irons ions per subunit via 4 cysteine residues per iron.</text>
</comment>
<evidence type="ECO:0000256" key="3">
    <source>
        <dbReference type="ARBA" id="ARBA00022982"/>
    </source>
</evidence>
<dbReference type="Proteomes" id="UP000005877">
    <property type="component" value="Chromosome"/>
</dbReference>
<dbReference type="InterPro" id="IPR004462">
    <property type="entry name" value="Desulfoferrodoxin_N"/>
</dbReference>
<dbReference type="PATRIC" id="fig|1110509.7.peg.1915"/>
<reference evidence="7 8" key="1">
    <citation type="journal article" date="2012" name="PLoS ONE">
        <title>The genome characteristics and predicted function of methyl-group oxidation pathway in the obligate aceticlastic methanogens, Methanosaeta spp.</title>
        <authorList>
            <person name="Zhu J."/>
            <person name="Zheng H."/>
            <person name="Ai G."/>
            <person name="Zhang G."/>
            <person name="Liu D."/>
            <person name="Liu X."/>
            <person name="Dong X."/>
        </authorList>
    </citation>
    <scope>NUCLEOTIDE SEQUENCE [LARGE SCALE GENOMIC DNA]</scope>
    <source>
        <strain evidence="7 8">6Ac</strain>
    </source>
</reference>
<dbReference type="GeneID" id="12510894"/>
<dbReference type="AlphaFoldDB" id="G7WQT8"/>
<keyword evidence="2 5" id="KW-0479">Metal-binding</keyword>
<keyword evidence="4 5" id="KW-0408">Iron</keyword>
<evidence type="ECO:0000256" key="2">
    <source>
        <dbReference type="ARBA" id="ARBA00022723"/>
    </source>
</evidence>
<proteinExistence type="predicted"/>
<keyword evidence="3" id="KW-0249">Electron transport</keyword>
<dbReference type="HOGENOM" id="CLU_212433_1_0_2"/>
<feature type="binding site" evidence="5">
    <location>
        <position position="29"/>
    </location>
    <ligand>
        <name>Fe cation</name>
        <dbReference type="ChEBI" id="CHEBI:24875"/>
    </ligand>
</feature>
<evidence type="ECO:0000313" key="8">
    <source>
        <dbReference type="Proteomes" id="UP000005877"/>
    </source>
</evidence>
<keyword evidence="1" id="KW-0813">Transport</keyword>
<feature type="binding site" evidence="5">
    <location>
        <position position="30"/>
    </location>
    <ligand>
        <name>Fe cation</name>
        <dbReference type="ChEBI" id="CHEBI:24875"/>
    </ligand>
</feature>
<feature type="domain" description="Desulfoferrodoxin N-terminal" evidence="6">
    <location>
        <begin position="3"/>
        <end position="36"/>
    </location>
</feature>
<dbReference type="Gene3D" id="2.20.28.100">
    <property type="entry name" value="Desulphoferrodoxin, N-terminal domain"/>
    <property type="match status" value="1"/>
</dbReference>